<dbReference type="AlphaFoldDB" id="A0A5D3YJZ4"/>
<proteinExistence type="predicted"/>
<comment type="caution">
    <text evidence="1">The sequence shown here is derived from an EMBL/GenBank/DDBJ whole genome shotgun (WGS) entry which is preliminary data.</text>
</comment>
<dbReference type="EMBL" id="VNHY01000004">
    <property type="protein sequence ID" value="TYP92052.1"/>
    <property type="molecule type" value="Genomic_DNA"/>
</dbReference>
<name>A0A5D3YJZ4_9BACT</name>
<organism evidence="1 2">
    <name type="scientific">Fodinibius salinus</name>
    <dbReference type="NCBI Taxonomy" id="860790"/>
    <lineage>
        <taxon>Bacteria</taxon>
        <taxon>Pseudomonadati</taxon>
        <taxon>Balneolota</taxon>
        <taxon>Balneolia</taxon>
        <taxon>Balneolales</taxon>
        <taxon>Balneolaceae</taxon>
        <taxon>Fodinibius</taxon>
    </lineage>
</organism>
<accession>A0A5D3YJZ4</accession>
<sequence>MYSSIYTSSKVFDKISKIAALNYECDFDDIGMIWPGKESVNGSDEMCFYVFDHHLEMIGTVYRHEVRSYANSKSETDN</sequence>
<gene>
    <name evidence="1" type="ORF">LX73_2298</name>
</gene>
<dbReference type="RefSeq" id="WP_148899617.1">
    <property type="nucleotide sequence ID" value="NZ_VNHY01000004.1"/>
</dbReference>
<protein>
    <submittedName>
        <fullName evidence="1">Uncharacterized protein</fullName>
    </submittedName>
</protein>
<evidence type="ECO:0000313" key="2">
    <source>
        <dbReference type="Proteomes" id="UP000324595"/>
    </source>
</evidence>
<evidence type="ECO:0000313" key="1">
    <source>
        <dbReference type="EMBL" id="TYP92052.1"/>
    </source>
</evidence>
<reference evidence="1 2" key="1">
    <citation type="submission" date="2019-07" db="EMBL/GenBank/DDBJ databases">
        <title>Genomic Encyclopedia of Archaeal and Bacterial Type Strains, Phase II (KMG-II): from individual species to whole genera.</title>
        <authorList>
            <person name="Goeker M."/>
        </authorList>
    </citation>
    <scope>NUCLEOTIDE SEQUENCE [LARGE SCALE GENOMIC DNA]</scope>
    <source>
        <strain evidence="1 2">DSM 21935</strain>
    </source>
</reference>
<dbReference type="Proteomes" id="UP000324595">
    <property type="component" value="Unassembled WGS sequence"/>
</dbReference>
<keyword evidence="2" id="KW-1185">Reference proteome</keyword>